<evidence type="ECO:0000256" key="2">
    <source>
        <dbReference type="ARBA" id="ARBA00022692"/>
    </source>
</evidence>
<evidence type="ECO:0000256" key="7">
    <source>
        <dbReference type="SAM" id="Phobius"/>
    </source>
</evidence>
<dbReference type="InterPro" id="IPR003593">
    <property type="entry name" value="AAA+_ATPase"/>
</dbReference>
<keyword evidence="11" id="KW-1185">Reference proteome</keyword>
<feature type="transmembrane region" description="Helical" evidence="7">
    <location>
        <begin position="290"/>
        <end position="311"/>
    </location>
</feature>
<dbReference type="InterPro" id="IPR011527">
    <property type="entry name" value="ABC1_TM_dom"/>
</dbReference>
<dbReference type="PANTHER" id="PTHR24221:SF646">
    <property type="entry name" value="HAEMOLYSIN SECRETION ATP-BINDING PROTEIN"/>
    <property type="match status" value="1"/>
</dbReference>
<feature type="transmembrane region" description="Helical" evidence="7">
    <location>
        <begin position="254"/>
        <end position="278"/>
    </location>
</feature>
<dbReference type="SMART" id="SM00382">
    <property type="entry name" value="AAA"/>
    <property type="match status" value="1"/>
</dbReference>
<dbReference type="SUPFAM" id="SSF52540">
    <property type="entry name" value="P-loop containing nucleoside triphosphate hydrolases"/>
    <property type="match status" value="1"/>
</dbReference>
<evidence type="ECO:0000256" key="4">
    <source>
        <dbReference type="ARBA" id="ARBA00022840"/>
    </source>
</evidence>
<dbReference type="RefSeq" id="WP_117970944.1">
    <property type="nucleotide sequence ID" value="NZ_CATWJF010000047.1"/>
</dbReference>
<dbReference type="Gene3D" id="1.20.1560.10">
    <property type="entry name" value="ABC transporter type 1, transmembrane domain"/>
    <property type="match status" value="1"/>
</dbReference>
<dbReference type="PROSITE" id="PS00211">
    <property type="entry name" value="ABC_TRANSPORTER_1"/>
    <property type="match status" value="1"/>
</dbReference>
<keyword evidence="3" id="KW-0547">Nucleotide-binding</keyword>
<evidence type="ECO:0000256" key="3">
    <source>
        <dbReference type="ARBA" id="ARBA00022741"/>
    </source>
</evidence>
<comment type="caution">
    <text evidence="10">The sequence shown here is derived from an EMBL/GenBank/DDBJ whole genome shotgun (WGS) entry which is preliminary data.</text>
</comment>
<evidence type="ECO:0000313" key="11">
    <source>
        <dbReference type="Proteomes" id="UP000284779"/>
    </source>
</evidence>
<keyword evidence="2 7" id="KW-0812">Transmembrane</keyword>
<dbReference type="SUPFAM" id="SSF90123">
    <property type="entry name" value="ABC transporter transmembrane region"/>
    <property type="match status" value="1"/>
</dbReference>
<dbReference type="EMBL" id="QSFD01000008">
    <property type="protein sequence ID" value="RHA17676.1"/>
    <property type="molecule type" value="Genomic_DNA"/>
</dbReference>
<dbReference type="GO" id="GO:0016887">
    <property type="term" value="F:ATP hydrolysis activity"/>
    <property type="evidence" value="ECO:0007669"/>
    <property type="project" value="InterPro"/>
</dbReference>
<name>A0A413R6P3_9FIRM</name>
<evidence type="ECO:0000259" key="8">
    <source>
        <dbReference type="PROSITE" id="PS50893"/>
    </source>
</evidence>
<evidence type="ECO:0000256" key="6">
    <source>
        <dbReference type="ARBA" id="ARBA00023136"/>
    </source>
</evidence>
<dbReference type="PROSITE" id="PS50893">
    <property type="entry name" value="ABC_TRANSPORTER_2"/>
    <property type="match status" value="1"/>
</dbReference>
<organism evidence="10 11">
    <name type="scientific">Eubacterium ventriosum</name>
    <dbReference type="NCBI Taxonomy" id="39496"/>
    <lineage>
        <taxon>Bacteria</taxon>
        <taxon>Bacillati</taxon>
        <taxon>Bacillota</taxon>
        <taxon>Clostridia</taxon>
        <taxon>Eubacteriales</taxon>
        <taxon>Eubacteriaceae</taxon>
        <taxon>Eubacterium</taxon>
    </lineage>
</organism>
<dbReference type="Pfam" id="PF00005">
    <property type="entry name" value="ABC_tran"/>
    <property type="match status" value="1"/>
</dbReference>
<keyword evidence="6 7" id="KW-0472">Membrane</keyword>
<dbReference type="InterPro" id="IPR003439">
    <property type="entry name" value="ABC_transporter-like_ATP-bd"/>
</dbReference>
<keyword evidence="4 10" id="KW-0067">ATP-binding</keyword>
<evidence type="ECO:0000259" key="9">
    <source>
        <dbReference type="PROSITE" id="PS50929"/>
    </source>
</evidence>
<sequence>MEKQKTYGFLNNFIYALNIERKSNLRLLAITLIKPIGDIVGTLLNSYAPKYVLSFIEDDLPFNTIIMYTVIICLIMMILDVISTTCYNSFEFEYRKTEGYVEKKRMDKLFHTDFKNMESPDFLDYAQRAKTALNRGKGFHGVLYQSRNFIAQGTLMILSAALIGIQNLLMMIIFIVISFGIVKISSFFTKRDKIKFSDAMAPTWRKMNYLESTTKNFDFAKDIRLFNMSNAFFNQLSGVNETYKELNRKHHNRMVLWEVSLGSVLIVQKILMYTWLVYNVVTGAYQISDFVLYVGLVSTFHASVGYVNWIYSDMITNSLMINDYRNFVDWKEDRETADEKDGHITEINLDKFEFRFENVSFKYPGHDNYVLKNVNLTIKNGAKLAVVGVNGAGKTTFIKLMMKLYEPSEGRILLNDVDIKEYNREEYFKLFSPVFQNVECFAMPIYQNISFAEEDKTDMNKINEVLEQSGLSEKINSYEKGIHTNLLKIFDKEGIDLSGGEKQRLAMARALYKDGKVVILDEPTAALDALAEDRMYREFENMIYGKTAVFISHRLGSTRFCDKIAMFEDGTIVEEGTHEELMAKNGKYAYMFGIQSQYYDEKQKNSDNVEDADLEINEGVEALKVEMEGGQ</sequence>
<dbReference type="GO" id="GO:0005524">
    <property type="term" value="F:ATP binding"/>
    <property type="evidence" value="ECO:0007669"/>
    <property type="project" value="UniProtKB-KW"/>
</dbReference>
<feature type="domain" description="ABC transporter" evidence="8">
    <location>
        <begin position="354"/>
        <end position="594"/>
    </location>
</feature>
<dbReference type="PROSITE" id="PS50929">
    <property type="entry name" value="ABC_TM1F"/>
    <property type="match status" value="1"/>
</dbReference>
<dbReference type="PANTHER" id="PTHR24221">
    <property type="entry name" value="ATP-BINDING CASSETTE SUB-FAMILY B"/>
    <property type="match status" value="1"/>
</dbReference>
<evidence type="ECO:0000256" key="5">
    <source>
        <dbReference type="ARBA" id="ARBA00022989"/>
    </source>
</evidence>
<dbReference type="Gene3D" id="3.40.50.300">
    <property type="entry name" value="P-loop containing nucleotide triphosphate hydrolases"/>
    <property type="match status" value="1"/>
</dbReference>
<evidence type="ECO:0000256" key="1">
    <source>
        <dbReference type="ARBA" id="ARBA00004651"/>
    </source>
</evidence>
<gene>
    <name evidence="10" type="ORF">DW944_08570</name>
</gene>
<feature type="transmembrane region" description="Helical" evidence="7">
    <location>
        <begin position="65"/>
        <end position="87"/>
    </location>
</feature>
<accession>A0A413R6P3</accession>
<proteinExistence type="predicted"/>
<evidence type="ECO:0000313" key="10">
    <source>
        <dbReference type="EMBL" id="RHA17676.1"/>
    </source>
</evidence>
<dbReference type="InterPro" id="IPR027417">
    <property type="entry name" value="P-loop_NTPase"/>
</dbReference>
<dbReference type="GO" id="GO:0005886">
    <property type="term" value="C:plasma membrane"/>
    <property type="evidence" value="ECO:0007669"/>
    <property type="project" value="UniProtKB-SubCell"/>
</dbReference>
<reference evidence="10 11" key="1">
    <citation type="submission" date="2018-08" db="EMBL/GenBank/DDBJ databases">
        <title>A genome reference for cultivated species of the human gut microbiota.</title>
        <authorList>
            <person name="Zou Y."/>
            <person name="Xue W."/>
            <person name="Luo G."/>
        </authorList>
    </citation>
    <scope>NUCLEOTIDE SEQUENCE [LARGE SCALE GENOMIC DNA]</scope>
    <source>
        <strain evidence="10 11">AM44-11BH</strain>
    </source>
</reference>
<dbReference type="InterPro" id="IPR036640">
    <property type="entry name" value="ABC1_TM_sf"/>
</dbReference>
<dbReference type="InterPro" id="IPR039421">
    <property type="entry name" value="Type_1_exporter"/>
</dbReference>
<dbReference type="GO" id="GO:0034040">
    <property type="term" value="F:ATPase-coupled lipid transmembrane transporter activity"/>
    <property type="evidence" value="ECO:0007669"/>
    <property type="project" value="TreeGrafter"/>
</dbReference>
<keyword evidence="5 7" id="KW-1133">Transmembrane helix</keyword>
<protein>
    <submittedName>
        <fullName evidence="10">ABC transporter ATP-binding protein</fullName>
    </submittedName>
</protein>
<dbReference type="AlphaFoldDB" id="A0A413R6P3"/>
<dbReference type="InterPro" id="IPR017871">
    <property type="entry name" value="ABC_transporter-like_CS"/>
</dbReference>
<feature type="transmembrane region" description="Helical" evidence="7">
    <location>
        <begin position="27"/>
        <end position="45"/>
    </location>
</feature>
<dbReference type="GO" id="GO:0140359">
    <property type="term" value="F:ABC-type transporter activity"/>
    <property type="evidence" value="ECO:0007669"/>
    <property type="project" value="InterPro"/>
</dbReference>
<dbReference type="Proteomes" id="UP000284779">
    <property type="component" value="Unassembled WGS sequence"/>
</dbReference>
<feature type="domain" description="ABC transmembrane type-1" evidence="9">
    <location>
        <begin position="168"/>
        <end position="316"/>
    </location>
</feature>
<comment type="subcellular location">
    <subcellularLocation>
        <location evidence="1">Cell membrane</location>
        <topology evidence="1">Multi-pass membrane protein</topology>
    </subcellularLocation>
</comment>